<protein>
    <submittedName>
        <fullName evidence="2">Uncharacterized protein</fullName>
    </submittedName>
</protein>
<evidence type="ECO:0000313" key="3">
    <source>
        <dbReference type="Proteomes" id="UP000236290"/>
    </source>
</evidence>
<dbReference type="OrthoDB" id="5413531at2759"/>
<dbReference type="EMBL" id="MTYI01000016">
    <property type="protein sequence ID" value="PNP59016.1"/>
    <property type="molecule type" value="Genomic_DNA"/>
</dbReference>
<name>A0A2K0UMK7_TRIHA</name>
<evidence type="ECO:0000256" key="1">
    <source>
        <dbReference type="SAM" id="Coils"/>
    </source>
</evidence>
<proteinExistence type="predicted"/>
<keyword evidence="1" id="KW-0175">Coiled coil</keyword>
<organism evidence="2 3">
    <name type="scientific">Trichoderma harzianum</name>
    <name type="common">Hypocrea lixii</name>
    <dbReference type="NCBI Taxonomy" id="5544"/>
    <lineage>
        <taxon>Eukaryota</taxon>
        <taxon>Fungi</taxon>
        <taxon>Dikarya</taxon>
        <taxon>Ascomycota</taxon>
        <taxon>Pezizomycotina</taxon>
        <taxon>Sordariomycetes</taxon>
        <taxon>Hypocreomycetidae</taxon>
        <taxon>Hypocreales</taxon>
        <taxon>Hypocreaceae</taxon>
        <taxon>Trichoderma</taxon>
    </lineage>
</organism>
<sequence>MPYVDFTSNPNRGSTSAQENGTLYHIPATEYSTAWGCQWTDPEFGVLNDQDLELLKHVNCSYLSSGQPPTMLALKQHAQSLTNLIKKLCVSTTFGIVNGKGKRRPAFEKNEAFDWLNNLDEPYTNDDELHHIPLWALANHVESQDEETGIECHCALKAARNWEPTKPGEKTPRPYFSHHNLVMHANECLEMLDHEYSATGGLLSLIPCGNEDDSEQMTAAKNTLLGQLLLHQQHMVQRMHDLEIQYAKALDTLNGEAVVPMQMLQSLGVEGRLNGREVAYAQHRFILANAGEDVFQFVHRLMDKEESKIQDRDQMSYNSGVSGERMWSKTAAGKWHSRGLVPVDLMTRFVRLKGSGGKSTIFIIPAIEHHPSTVQTRKMEGRPTVVSVVTPSWPERASDLENRANAHLHREKELEDENRTLIRERMEMEASLEIALAELRKTKDEVRFYEGTSDGAASSEIRSENEAMKRRMARLREELPRRYHRLLRADD</sequence>
<reference evidence="2 3" key="1">
    <citation type="submission" date="2017-02" db="EMBL/GenBank/DDBJ databases">
        <title>Genomes of Trichoderma spp. with biocontrol activity.</title>
        <authorList>
            <person name="Gardiner D."/>
            <person name="Kazan K."/>
            <person name="Vos C."/>
            <person name="Harvey P."/>
        </authorList>
    </citation>
    <scope>NUCLEOTIDE SEQUENCE [LARGE SCALE GENOMIC DNA]</scope>
    <source>
        <strain evidence="2 3">Tr1</strain>
    </source>
</reference>
<dbReference type="Proteomes" id="UP000236290">
    <property type="component" value="Unassembled WGS sequence"/>
</dbReference>
<dbReference type="AlphaFoldDB" id="A0A2K0UMK7"/>
<comment type="caution">
    <text evidence="2">The sequence shown here is derived from an EMBL/GenBank/DDBJ whole genome shotgun (WGS) entry which is preliminary data.</text>
</comment>
<accession>A0A2K0UMK7</accession>
<gene>
    <name evidence="2" type="ORF">THARTR1_01264</name>
</gene>
<feature type="coiled-coil region" evidence="1">
    <location>
        <begin position="397"/>
        <end position="478"/>
    </location>
</feature>
<evidence type="ECO:0000313" key="2">
    <source>
        <dbReference type="EMBL" id="PNP59016.1"/>
    </source>
</evidence>